<dbReference type="Proteomes" id="UP000248975">
    <property type="component" value="Unassembled WGS sequence"/>
</dbReference>
<dbReference type="InterPro" id="IPR010869">
    <property type="entry name" value="DUF1501"/>
</dbReference>
<accession>A0A2W5S1A3</accession>
<dbReference type="PANTHER" id="PTHR43737:SF1">
    <property type="entry name" value="DUF1501 DOMAIN-CONTAINING PROTEIN"/>
    <property type="match status" value="1"/>
</dbReference>
<organism evidence="1 2">
    <name type="scientific">Cereibacter sphaeroides</name>
    <name type="common">Rhodobacter sphaeroides</name>
    <dbReference type="NCBI Taxonomy" id="1063"/>
    <lineage>
        <taxon>Bacteria</taxon>
        <taxon>Pseudomonadati</taxon>
        <taxon>Pseudomonadota</taxon>
        <taxon>Alphaproteobacteria</taxon>
        <taxon>Rhodobacterales</taxon>
        <taxon>Paracoccaceae</taxon>
        <taxon>Cereibacter</taxon>
    </lineage>
</organism>
<evidence type="ECO:0000313" key="1">
    <source>
        <dbReference type="EMBL" id="PZQ95856.1"/>
    </source>
</evidence>
<name>A0A2W5S1A3_CERSP</name>
<gene>
    <name evidence="1" type="ORF">DI533_17590</name>
</gene>
<dbReference type="AlphaFoldDB" id="A0A2W5S1A3"/>
<sequence length="386" mass="40692">MDRRIFLKGATAFGCSLAAHPLTTTLTMAAVPGEARLVVIILRGAMDGLDVVRPVGDSGFAALRPTLSEGTLGLGGQFGLHPALGPLMPLWAAGELGFAHAVSTPYRDKRSHFDGQDVLEAGTGLDVPVPAVRDGWLNRMIQAMPGVQAETAYAIGREALPVLEGAADVRSWSPDVALQLSEQNRLLLDRIYHDDPLFRDAGAEAITLAAETGAAASGGGPRADVEHLIDFAAGRLRGETRIAAFSQTGWDTHRAQGRALPKALDLLAASILRLKTQLGPVWGQTTVLAMTEFGRTVRENGTGGTDHGTGGVMLIAGGAVRGGRVMGRWPGIGETELYEGRDLMPTADVRSYAAWAMRGLYGLDRGLLEGSVFQGLDMGDDPGLLL</sequence>
<dbReference type="PANTHER" id="PTHR43737">
    <property type="entry name" value="BLL7424 PROTEIN"/>
    <property type="match status" value="1"/>
</dbReference>
<dbReference type="Pfam" id="PF07394">
    <property type="entry name" value="DUF1501"/>
    <property type="match status" value="1"/>
</dbReference>
<protein>
    <submittedName>
        <fullName evidence="1">Twin-arginine translocation pathway signal</fullName>
    </submittedName>
</protein>
<dbReference type="EMBL" id="QFQS01000005">
    <property type="protein sequence ID" value="PZQ95856.1"/>
    <property type="molecule type" value="Genomic_DNA"/>
</dbReference>
<comment type="caution">
    <text evidence="1">The sequence shown here is derived from an EMBL/GenBank/DDBJ whole genome shotgun (WGS) entry which is preliminary data.</text>
</comment>
<reference evidence="1 2" key="1">
    <citation type="submission" date="2017-08" db="EMBL/GenBank/DDBJ databases">
        <title>Infants hospitalized years apart are colonized by the same room-sourced microbial strains.</title>
        <authorList>
            <person name="Brooks B."/>
            <person name="Olm M.R."/>
            <person name="Firek B.A."/>
            <person name="Baker R."/>
            <person name="Thomas B.C."/>
            <person name="Morowitz M.J."/>
            <person name="Banfield J.F."/>
        </authorList>
    </citation>
    <scope>NUCLEOTIDE SEQUENCE [LARGE SCALE GENOMIC DNA]</scope>
    <source>
        <strain evidence="1">S2_003_000_R2_11</strain>
    </source>
</reference>
<evidence type="ECO:0000313" key="2">
    <source>
        <dbReference type="Proteomes" id="UP000248975"/>
    </source>
</evidence>
<proteinExistence type="predicted"/>